<reference evidence="7" key="1">
    <citation type="submission" date="2023-07" db="EMBL/GenBank/DDBJ databases">
        <title>draft genome sequence of fig (Ficus carica).</title>
        <authorList>
            <person name="Takahashi T."/>
            <person name="Nishimura K."/>
        </authorList>
    </citation>
    <scope>NUCLEOTIDE SEQUENCE</scope>
</reference>
<dbReference type="Pfam" id="PF00082">
    <property type="entry name" value="Peptidase_S8"/>
    <property type="match status" value="1"/>
</dbReference>
<comment type="caution">
    <text evidence="4">Lacks conserved residue(s) required for the propagation of feature annotation.</text>
</comment>
<dbReference type="Proteomes" id="UP001187192">
    <property type="component" value="Unassembled WGS sequence"/>
</dbReference>
<proteinExistence type="inferred from homology"/>
<dbReference type="PROSITE" id="PS51892">
    <property type="entry name" value="SUBTILASE"/>
    <property type="match status" value="1"/>
</dbReference>
<dbReference type="GO" id="GO:0005576">
    <property type="term" value="C:extracellular region"/>
    <property type="evidence" value="ECO:0007669"/>
    <property type="project" value="UniProtKB-SubCell"/>
</dbReference>
<feature type="domain" description="Subtilisin-like protease fibronectin type-III" evidence="6">
    <location>
        <begin position="450"/>
        <end position="499"/>
    </location>
</feature>
<evidence type="ECO:0000256" key="2">
    <source>
        <dbReference type="ARBA" id="ARBA00011073"/>
    </source>
</evidence>
<dbReference type="InterPro" id="IPR045051">
    <property type="entry name" value="SBT"/>
</dbReference>
<accession>A0AA88A0G7</accession>
<name>A0AA88A0G7_FICCA</name>
<dbReference type="AlphaFoldDB" id="A0AA88A0G7"/>
<keyword evidence="3" id="KW-0732">Signal</keyword>
<evidence type="ECO:0000256" key="4">
    <source>
        <dbReference type="PROSITE-ProRule" id="PRU01240"/>
    </source>
</evidence>
<gene>
    <name evidence="7" type="ORF">TIFTF001_005102</name>
</gene>
<dbReference type="InterPro" id="IPR036852">
    <property type="entry name" value="Peptidase_S8/S53_dom_sf"/>
</dbReference>
<comment type="subcellular location">
    <subcellularLocation>
        <location evidence="1">Secreted</location>
    </subcellularLocation>
</comment>
<organism evidence="7 8">
    <name type="scientific">Ficus carica</name>
    <name type="common">Common fig</name>
    <dbReference type="NCBI Taxonomy" id="3494"/>
    <lineage>
        <taxon>Eukaryota</taxon>
        <taxon>Viridiplantae</taxon>
        <taxon>Streptophyta</taxon>
        <taxon>Embryophyta</taxon>
        <taxon>Tracheophyta</taxon>
        <taxon>Spermatophyta</taxon>
        <taxon>Magnoliopsida</taxon>
        <taxon>eudicotyledons</taxon>
        <taxon>Gunneridae</taxon>
        <taxon>Pentapetalae</taxon>
        <taxon>rosids</taxon>
        <taxon>fabids</taxon>
        <taxon>Rosales</taxon>
        <taxon>Moraceae</taxon>
        <taxon>Ficeae</taxon>
        <taxon>Ficus</taxon>
    </lineage>
</organism>
<dbReference type="GO" id="GO:0004252">
    <property type="term" value="F:serine-type endopeptidase activity"/>
    <property type="evidence" value="ECO:0007669"/>
    <property type="project" value="InterPro"/>
</dbReference>
<evidence type="ECO:0000259" key="6">
    <source>
        <dbReference type="Pfam" id="PF17766"/>
    </source>
</evidence>
<evidence type="ECO:0000256" key="3">
    <source>
        <dbReference type="ARBA" id="ARBA00022729"/>
    </source>
</evidence>
<keyword evidence="8" id="KW-1185">Reference proteome</keyword>
<dbReference type="PANTHER" id="PTHR10795">
    <property type="entry name" value="PROPROTEIN CONVERTASE SUBTILISIN/KEXIN"/>
    <property type="match status" value="1"/>
</dbReference>
<dbReference type="SUPFAM" id="SSF52743">
    <property type="entry name" value="Subtilisin-like"/>
    <property type="match status" value="1"/>
</dbReference>
<evidence type="ECO:0000313" key="8">
    <source>
        <dbReference type="Proteomes" id="UP001187192"/>
    </source>
</evidence>
<protein>
    <submittedName>
        <fullName evidence="7">Uncharacterized protein</fullName>
    </submittedName>
</protein>
<dbReference type="EMBL" id="BTGU01000005">
    <property type="protein sequence ID" value="GMN35131.1"/>
    <property type="molecule type" value="Genomic_DNA"/>
</dbReference>
<dbReference type="GO" id="GO:0006508">
    <property type="term" value="P:proteolysis"/>
    <property type="evidence" value="ECO:0007669"/>
    <property type="project" value="InterPro"/>
</dbReference>
<comment type="similarity">
    <text evidence="2 4">Belongs to the peptidase S8 family.</text>
</comment>
<dbReference type="Gene3D" id="2.60.40.2310">
    <property type="match status" value="1"/>
</dbReference>
<dbReference type="InterPro" id="IPR000209">
    <property type="entry name" value="Peptidase_S8/S53_dom"/>
</dbReference>
<sequence>MARRIAPPAKLAIYKAYWGVGRYSSDVLAAMDQAIVDGVDVISISMGIDGVPLYEDPIAIASFAAMERGIFVSCSAGNVGLSLGSLHNGVPWVLTTSAGMIDRWFTGNLTLGNGRTFIWWTMFPGDVDQLENFKLVYDKNIYARDSLITLNESHSSVVICEYCTGAFCAQMNIVLRSNTTGIFVFDYPLSHVEAPGVVISSRDALEVINYATSNDKPVASIKFKQTILDSKPAPIVSLTSSRGPSPDRRTRCDTNTTCGVLKPDVMAPGSHVLSAWIPSLKVDTTGPTNVFYNDFNLLSGTFAACAHASGVAALLRGVAALLRSAHSEWSPAAIRSAMITTANPMDNTFKPIRDYGDDLQFASPLAMGAGQIDPNVHGLIYDATPQDYVNLLCSTNFTDKQILSIVDTNRYDCLGASNDLNYPSFIALYHVDHHGEWTEQKYIYMNFDQYVLVFMKKYEKKSNNLTIKFKGNMERRVSFGSLVWVEENGKHTLRSPIVVSPSVLSTI</sequence>
<evidence type="ECO:0000259" key="5">
    <source>
        <dbReference type="Pfam" id="PF00082"/>
    </source>
</evidence>
<comment type="caution">
    <text evidence="7">The sequence shown here is derived from an EMBL/GenBank/DDBJ whole genome shotgun (WGS) entry which is preliminary data.</text>
</comment>
<feature type="domain" description="Peptidase S8/S53" evidence="5">
    <location>
        <begin position="5"/>
        <end position="346"/>
    </location>
</feature>
<dbReference type="Pfam" id="PF17766">
    <property type="entry name" value="fn3_6"/>
    <property type="match status" value="1"/>
</dbReference>
<evidence type="ECO:0000256" key="1">
    <source>
        <dbReference type="ARBA" id="ARBA00004613"/>
    </source>
</evidence>
<dbReference type="Gene3D" id="3.50.30.30">
    <property type="match status" value="1"/>
</dbReference>
<dbReference type="Gene3D" id="3.40.50.200">
    <property type="entry name" value="Peptidase S8/S53 domain"/>
    <property type="match status" value="1"/>
</dbReference>
<dbReference type="InterPro" id="IPR041469">
    <property type="entry name" value="Subtilisin-like_FN3"/>
</dbReference>
<evidence type="ECO:0000313" key="7">
    <source>
        <dbReference type="EMBL" id="GMN35131.1"/>
    </source>
</evidence>